<feature type="domain" description="GH15-like" evidence="12">
    <location>
        <begin position="266"/>
        <end position="631"/>
    </location>
</feature>
<keyword evidence="7" id="KW-0326">Glycosidase</keyword>
<comment type="cofactor">
    <cofactor evidence="10">
        <name>phosphate</name>
        <dbReference type="ChEBI" id="CHEBI:43474"/>
    </cofactor>
</comment>
<sequence>MGVPVAAGHADRQCLHLQWQWRAGLGPRPVVGRPIVGPGALTGAPVEAWRAAPIEDYALIGDCTTAALVSREGAVDWLCWPRFDSAACFAALLGEASQGTWRIAPLAPRPRIHRTYRNGTVILETVFATPEGEVALIDFMPVGENLSHLVRLVQGRRGRVPMRLLLALRFDYGAAVPWVTRLPEGGGLTAVAGPERVVLRTPVPLHGRGLMTVAEFSVAAGETIPFVMTHVASHLDLPAPLDPLAALARTERFWTEWAAAGTYEGPYQPAVQRSLITLKALTYRPTGGIVAAPTTSLPEQLGGSRNWDYRYCWLRDATLTLLALMDGGYVEEARAWRDWLHRSVAGRPDQIQIMYGLAGERRLAEWEADWLPGYQGSRPVRIGNAAHGQLQLDVYGEVADALYHARAMGLPAVPASWQLQRRLTEHLAEIWDQPDEGIWEVRGGRRHFTHSKVMAWVALDRAIRSAEQFGLEGPLDRWRALRRTMHDTICARGFDAQRNSFVQSFGARALDASLLLIPLIGFLPPDDPRVRGTLAAIERELVIDGFVYRYDTGDGADGLPSGEGAFLACSFWLAENYTLQGRTTEARALFERLLGLRNDVGLLAEEYDPAAGRQVGNFPQAFSHIALVNTAVTLVRNGAAQTRPTRAGAA</sequence>
<name>A0A5M6IYU9_9PROT</name>
<comment type="caution">
    <text evidence="14">The sequence shown here is derived from an EMBL/GenBank/DDBJ whole genome shotgun (WGS) entry which is preliminary data.</text>
</comment>
<evidence type="ECO:0000256" key="5">
    <source>
        <dbReference type="ARBA" id="ARBA00022801"/>
    </source>
</evidence>
<dbReference type="EMBL" id="VWPK01000008">
    <property type="protein sequence ID" value="KAA5613119.1"/>
    <property type="molecule type" value="Genomic_DNA"/>
</dbReference>
<evidence type="ECO:0000313" key="15">
    <source>
        <dbReference type="Proteomes" id="UP000325255"/>
    </source>
</evidence>
<dbReference type="FunFam" id="1.50.10.10:FF:000005">
    <property type="entry name" value="Glycosyl hydrolase, glucoamylase"/>
    <property type="match status" value="1"/>
</dbReference>
<keyword evidence="5 14" id="KW-0378">Hydrolase</keyword>
<gene>
    <name evidence="14" type="ORF">F1189_07120</name>
</gene>
<evidence type="ECO:0000256" key="3">
    <source>
        <dbReference type="ARBA" id="ARBA00012757"/>
    </source>
</evidence>
<accession>A0A5M6IYU9</accession>
<comment type="catalytic activity">
    <reaction evidence="1">
        <text>alpha,alpha-trehalose + H2O = alpha-D-glucose + beta-D-glucose</text>
        <dbReference type="Rhea" id="RHEA:32675"/>
        <dbReference type="ChEBI" id="CHEBI:15377"/>
        <dbReference type="ChEBI" id="CHEBI:15903"/>
        <dbReference type="ChEBI" id="CHEBI:16551"/>
        <dbReference type="ChEBI" id="CHEBI:17925"/>
        <dbReference type="EC" id="3.2.1.28"/>
    </reaction>
</comment>
<dbReference type="InterPro" id="IPR008928">
    <property type="entry name" value="6-hairpin_glycosidase_sf"/>
</dbReference>
<evidence type="ECO:0000259" key="12">
    <source>
        <dbReference type="Pfam" id="PF00723"/>
    </source>
</evidence>
<proteinExistence type="inferred from homology"/>
<evidence type="ECO:0000259" key="13">
    <source>
        <dbReference type="Pfam" id="PF19291"/>
    </source>
</evidence>
<dbReference type="Pfam" id="PF00723">
    <property type="entry name" value="Glyco_hydro_15"/>
    <property type="match status" value="1"/>
</dbReference>
<organism evidence="14 15">
    <name type="scientific">Rhodovastum atsumiense</name>
    <dbReference type="NCBI Taxonomy" id="504468"/>
    <lineage>
        <taxon>Bacteria</taxon>
        <taxon>Pseudomonadati</taxon>
        <taxon>Pseudomonadota</taxon>
        <taxon>Alphaproteobacteria</taxon>
        <taxon>Acetobacterales</taxon>
        <taxon>Acetobacteraceae</taxon>
        <taxon>Rhodovastum</taxon>
    </lineage>
</organism>
<dbReference type="InterPro" id="IPR045582">
    <property type="entry name" value="Trehalase-like_N"/>
</dbReference>
<evidence type="ECO:0000256" key="9">
    <source>
        <dbReference type="ARBA" id="ARBA00031637"/>
    </source>
</evidence>
<keyword evidence="15" id="KW-1185">Reference proteome</keyword>
<dbReference type="Pfam" id="PF19291">
    <property type="entry name" value="TREH_N"/>
    <property type="match status" value="1"/>
</dbReference>
<dbReference type="Gene3D" id="1.50.10.10">
    <property type="match status" value="1"/>
</dbReference>
<reference evidence="14 15" key="1">
    <citation type="submission" date="2019-09" db="EMBL/GenBank/DDBJ databases">
        <title>Genome sequence of Rhodovastum atsumiense, a diverse member of the Acetobacteraceae family of non-sulfur purple photosynthetic bacteria.</title>
        <authorList>
            <person name="Meyer T."/>
            <person name="Kyndt J."/>
        </authorList>
    </citation>
    <scope>NUCLEOTIDE SEQUENCE [LARGE SCALE GENOMIC DNA]</scope>
    <source>
        <strain evidence="14 15">DSM 21279</strain>
    </source>
</reference>
<evidence type="ECO:0000256" key="6">
    <source>
        <dbReference type="ARBA" id="ARBA00023277"/>
    </source>
</evidence>
<evidence type="ECO:0000256" key="10">
    <source>
        <dbReference type="ARBA" id="ARBA00053030"/>
    </source>
</evidence>
<dbReference type="Proteomes" id="UP000325255">
    <property type="component" value="Unassembled WGS sequence"/>
</dbReference>
<evidence type="ECO:0000256" key="8">
    <source>
        <dbReference type="ARBA" id="ARBA00030473"/>
    </source>
</evidence>
<feature type="domain" description="Trehalase-like N-terminal" evidence="13">
    <location>
        <begin position="50"/>
        <end position="202"/>
    </location>
</feature>
<evidence type="ECO:0000256" key="11">
    <source>
        <dbReference type="ARBA" id="ARBA00060615"/>
    </source>
</evidence>
<dbReference type="InterPro" id="IPR012341">
    <property type="entry name" value="6hp_glycosidase-like_sf"/>
</dbReference>
<evidence type="ECO:0000256" key="1">
    <source>
        <dbReference type="ARBA" id="ARBA00001576"/>
    </source>
</evidence>
<dbReference type="EC" id="3.2.1.28" evidence="3"/>
<dbReference type="SUPFAM" id="SSF48208">
    <property type="entry name" value="Six-hairpin glycosidases"/>
    <property type="match status" value="1"/>
</dbReference>
<comment type="pathway">
    <text evidence="11">Glycan degradation; trehalose degradation; D-glucose from alpha,alpha-trehalose: step 1/1.</text>
</comment>
<keyword evidence="6" id="KW-0119">Carbohydrate metabolism</keyword>
<evidence type="ECO:0000256" key="2">
    <source>
        <dbReference type="ARBA" id="ARBA00006188"/>
    </source>
</evidence>
<evidence type="ECO:0000256" key="7">
    <source>
        <dbReference type="ARBA" id="ARBA00023295"/>
    </source>
</evidence>
<dbReference type="OrthoDB" id="3902805at2"/>
<dbReference type="PANTHER" id="PTHR31616:SF0">
    <property type="entry name" value="GLUCAN 1,4-ALPHA-GLUCOSIDASE"/>
    <property type="match status" value="1"/>
</dbReference>
<evidence type="ECO:0000256" key="4">
    <source>
        <dbReference type="ARBA" id="ARBA00019905"/>
    </source>
</evidence>
<protein>
    <recommendedName>
        <fullName evidence="4">Trehalase</fullName>
        <ecNumber evidence="3">3.2.1.28</ecNumber>
    </recommendedName>
    <alternativeName>
        <fullName evidence="8">Alpha,alpha-trehalase</fullName>
    </alternativeName>
    <alternativeName>
        <fullName evidence="9">Alpha,alpha-trehalose glucohydrolase</fullName>
    </alternativeName>
</protein>
<dbReference type="GO" id="GO:0005993">
    <property type="term" value="P:trehalose catabolic process"/>
    <property type="evidence" value="ECO:0007669"/>
    <property type="project" value="UniProtKB-ARBA"/>
</dbReference>
<evidence type="ECO:0000313" key="14">
    <source>
        <dbReference type="EMBL" id="KAA5613119.1"/>
    </source>
</evidence>
<dbReference type="GO" id="GO:0004555">
    <property type="term" value="F:alpha,alpha-trehalase activity"/>
    <property type="evidence" value="ECO:0007669"/>
    <property type="project" value="UniProtKB-EC"/>
</dbReference>
<dbReference type="PANTHER" id="PTHR31616">
    <property type="entry name" value="TREHALASE"/>
    <property type="match status" value="1"/>
</dbReference>
<dbReference type="AlphaFoldDB" id="A0A5M6IYU9"/>
<comment type="similarity">
    <text evidence="2">Belongs to the glycosyl hydrolase 15 family.</text>
</comment>
<dbReference type="InterPro" id="IPR011613">
    <property type="entry name" value="GH15-like"/>
</dbReference>